<keyword evidence="3" id="KW-1185">Reference proteome</keyword>
<proteinExistence type="predicted"/>
<organism evidence="2 3">
    <name type="scientific">Trema orientale</name>
    <name type="common">Charcoal tree</name>
    <name type="synonym">Celtis orientalis</name>
    <dbReference type="NCBI Taxonomy" id="63057"/>
    <lineage>
        <taxon>Eukaryota</taxon>
        <taxon>Viridiplantae</taxon>
        <taxon>Streptophyta</taxon>
        <taxon>Embryophyta</taxon>
        <taxon>Tracheophyta</taxon>
        <taxon>Spermatophyta</taxon>
        <taxon>Magnoliopsida</taxon>
        <taxon>eudicotyledons</taxon>
        <taxon>Gunneridae</taxon>
        <taxon>Pentapetalae</taxon>
        <taxon>rosids</taxon>
        <taxon>fabids</taxon>
        <taxon>Rosales</taxon>
        <taxon>Cannabaceae</taxon>
        <taxon>Trema</taxon>
    </lineage>
</organism>
<protein>
    <submittedName>
        <fullName evidence="2">Uncharacterized protein</fullName>
    </submittedName>
</protein>
<keyword evidence="1" id="KW-1133">Transmembrane helix</keyword>
<dbReference type="OrthoDB" id="10466893at2759"/>
<evidence type="ECO:0000313" key="2">
    <source>
        <dbReference type="EMBL" id="PON39516.1"/>
    </source>
</evidence>
<evidence type="ECO:0000256" key="1">
    <source>
        <dbReference type="SAM" id="Phobius"/>
    </source>
</evidence>
<keyword evidence="1" id="KW-0472">Membrane</keyword>
<name>A0A2P5ASJ4_TREOI</name>
<evidence type="ECO:0000313" key="3">
    <source>
        <dbReference type="Proteomes" id="UP000237000"/>
    </source>
</evidence>
<feature type="transmembrane region" description="Helical" evidence="1">
    <location>
        <begin position="102"/>
        <end position="123"/>
    </location>
</feature>
<keyword evidence="1" id="KW-0812">Transmembrane</keyword>
<feature type="transmembrane region" description="Helical" evidence="1">
    <location>
        <begin position="63"/>
        <end position="82"/>
    </location>
</feature>
<dbReference type="EMBL" id="JXTC01000715">
    <property type="protein sequence ID" value="PON39516.1"/>
    <property type="molecule type" value="Genomic_DNA"/>
</dbReference>
<accession>A0A2P5ASJ4</accession>
<comment type="caution">
    <text evidence="2">The sequence shown here is derived from an EMBL/GenBank/DDBJ whole genome shotgun (WGS) entry which is preliminary data.</text>
</comment>
<dbReference type="Proteomes" id="UP000237000">
    <property type="component" value="Unassembled WGS sequence"/>
</dbReference>
<gene>
    <name evidence="2" type="ORF">TorRG33x02_342490</name>
</gene>
<reference evidence="3" key="1">
    <citation type="submission" date="2016-06" db="EMBL/GenBank/DDBJ databases">
        <title>Parallel loss of symbiosis genes in relatives of nitrogen-fixing non-legume Parasponia.</title>
        <authorList>
            <person name="Van Velzen R."/>
            <person name="Holmer R."/>
            <person name="Bu F."/>
            <person name="Rutten L."/>
            <person name="Van Zeijl A."/>
            <person name="Liu W."/>
            <person name="Santuari L."/>
            <person name="Cao Q."/>
            <person name="Sharma T."/>
            <person name="Shen D."/>
            <person name="Roswanjaya Y."/>
            <person name="Wardhani T."/>
            <person name="Kalhor M.S."/>
            <person name="Jansen J."/>
            <person name="Van den Hoogen J."/>
            <person name="Gungor B."/>
            <person name="Hartog M."/>
            <person name="Hontelez J."/>
            <person name="Verver J."/>
            <person name="Yang W.-C."/>
            <person name="Schijlen E."/>
            <person name="Repin R."/>
            <person name="Schilthuizen M."/>
            <person name="Schranz E."/>
            <person name="Heidstra R."/>
            <person name="Miyata K."/>
            <person name="Fedorova E."/>
            <person name="Kohlen W."/>
            <person name="Bisseling T."/>
            <person name="Smit S."/>
            <person name="Geurts R."/>
        </authorList>
    </citation>
    <scope>NUCLEOTIDE SEQUENCE [LARGE SCALE GENOMIC DNA]</scope>
    <source>
        <strain evidence="3">cv. RG33-2</strain>
    </source>
</reference>
<dbReference type="InParanoid" id="A0A2P5ASJ4"/>
<sequence length="128" mass="15349">MNIKTSAQNKLTKEYTVQKIYRIEQVEYIHYTQIHKYKKSSIAVDCDFLELGLLSYLCLSYRLSPFLTLCLLIKIFAGLLLLPKNDYVFEPLALFLYRFRNFRLTAFWNIPDFICYCIFLYWYSIAAH</sequence>
<dbReference type="AlphaFoldDB" id="A0A2P5ASJ4"/>